<feature type="transmembrane region" description="Helical" evidence="2">
    <location>
        <begin position="151"/>
        <end position="168"/>
    </location>
</feature>
<dbReference type="Proteomes" id="UP000275436">
    <property type="component" value="Unassembled WGS sequence"/>
</dbReference>
<feature type="region of interest" description="Disordered" evidence="1">
    <location>
        <begin position="1"/>
        <end position="44"/>
    </location>
</feature>
<evidence type="ECO:0000313" key="3">
    <source>
        <dbReference type="EMBL" id="RNJ41323.1"/>
    </source>
</evidence>
<evidence type="ECO:0000313" key="4">
    <source>
        <dbReference type="Proteomes" id="UP000275436"/>
    </source>
</evidence>
<protein>
    <submittedName>
        <fullName evidence="3">Uncharacterized protein</fullName>
    </submittedName>
</protein>
<proteinExistence type="predicted"/>
<organism evidence="3 4">
    <name type="scientific">Mesorhizobium japonicum</name>
    <dbReference type="NCBI Taxonomy" id="2066070"/>
    <lineage>
        <taxon>Bacteria</taxon>
        <taxon>Pseudomonadati</taxon>
        <taxon>Pseudomonadota</taxon>
        <taxon>Alphaproteobacteria</taxon>
        <taxon>Hyphomicrobiales</taxon>
        <taxon>Phyllobacteriaceae</taxon>
        <taxon>Mesorhizobium</taxon>
    </lineage>
</organism>
<dbReference type="Gene3D" id="1.20.120.20">
    <property type="entry name" value="Apolipoprotein"/>
    <property type="match status" value="1"/>
</dbReference>
<dbReference type="EMBL" id="QKOD01000021">
    <property type="protein sequence ID" value="RNJ41323.1"/>
    <property type="molecule type" value="Genomic_DNA"/>
</dbReference>
<accession>A0A3M9X077</accession>
<sequence>MNTPNTDDLTGSGIANENGWRGNADAERAETSKEALGKLKTSAAETASHLKNAAASVSSDAKDYAGSVASDAAGAFKDAVESNKTAGADAIANIAHSVKDAADGIEKQSPQVASMVRSAAEGVERISTDIRDRNVGELLDSVTKFAQRQPAAFFGVGILAGVVLTRIMRSSDRS</sequence>
<comment type="caution">
    <text evidence="3">The sequence shown here is derived from an EMBL/GenBank/DDBJ whole genome shotgun (WGS) entry which is preliminary data.</text>
</comment>
<dbReference type="RefSeq" id="WP_123170439.1">
    <property type="nucleotide sequence ID" value="NZ_QKOD01000021.1"/>
</dbReference>
<dbReference type="AlphaFoldDB" id="A0A3M9X077"/>
<reference evidence="3 4" key="1">
    <citation type="journal article" date="2018" name="Mol. Plant Microbe Interact.">
        <title>Taxonomically Different Co-Microsymbionts of a Relict Legume, Oxytropis popoviana, Have Complementary Sets of Symbiotic Genes and Together Increase the Efficiency of Plant Nodulation.</title>
        <authorList>
            <person name="Safronova V."/>
            <person name="Belimov A."/>
            <person name="Sazanova A."/>
            <person name="Chirak E."/>
            <person name="Verkhozina A."/>
            <person name="Kuznetsova I."/>
            <person name="Andronov E."/>
            <person name="Puhalsky J."/>
            <person name="Tikhonovich I."/>
        </authorList>
    </citation>
    <scope>NUCLEOTIDE SEQUENCE [LARGE SCALE GENOMIC DNA]</scope>
    <source>
        <strain evidence="3 4">Opo-235</strain>
    </source>
</reference>
<keyword evidence="2" id="KW-0472">Membrane</keyword>
<feature type="compositionally biased region" description="Basic and acidic residues" evidence="1">
    <location>
        <begin position="24"/>
        <end position="37"/>
    </location>
</feature>
<evidence type="ECO:0000256" key="2">
    <source>
        <dbReference type="SAM" id="Phobius"/>
    </source>
</evidence>
<feature type="compositionally biased region" description="Polar residues" evidence="1">
    <location>
        <begin position="1"/>
        <end position="15"/>
    </location>
</feature>
<gene>
    <name evidence="3" type="ORF">DNR46_34585</name>
</gene>
<evidence type="ECO:0000256" key="1">
    <source>
        <dbReference type="SAM" id="MobiDB-lite"/>
    </source>
</evidence>
<keyword evidence="2" id="KW-0812">Transmembrane</keyword>
<name>A0A3M9X077_9HYPH</name>
<keyword evidence="2" id="KW-1133">Transmembrane helix</keyword>